<keyword evidence="2" id="KW-1185">Reference proteome</keyword>
<dbReference type="RefSeq" id="WP_161435322.1">
    <property type="nucleotide sequence ID" value="NZ_WXYO01000004.1"/>
</dbReference>
<name>A0A6L9EC07_9FLAO</name>
<evidence type="ECO:0000313" key="2">
    <source>
        <dbReference type="Proteomes" id="UP000475249"/>
    </source>
</evidence>
<dbReference type="EMBL" id="WXYO01000004">
    <property type="protein sequence ID" value="NAS12284.1"/>
    <property type="molecule type" value="Genomic_DNA"/>
</dbReference>
<protein>
    <submittedName>
        <fullName evidence="1">Uncharacterized protein</fullName>
    </submittedName>
</protein>
<accession>A0A6L9EC07</accession>
<reference evidence="1 2" key="1">
    <citation type="submission" date="2020-01" db="EMBL/GenBank/DDBJ databases">
        <title>Bacteria diversity of Porities sp.</title>
        <authorList>
            <person name="Wang G."/>
        </authorList>
    </citation>
    <scope>NUCLEOTIDE SEQUENCE [LARGE SCALE GENOMIC DNA]</scope>
    <source>
        <strain evidence="1 2">R33</strain>
    </source>
</reference>
<evidence type="ECO:0000313" key="1">
    <source>
        <dbReference type="EMBL" id="NAS12284.1"/>
    </source>
</evidence>
<comment type="caution">
    <text evidence="1">The sequence shown here is derived from an EMBL/GenBank/DDBJ whole genome shotgun (WGS) entry which is preliminary data.</text>
</comment>
<gene>
    <name evidence="1" type="ORF">GTQ38_09745</name>
</gene>
<dbReference type="Proteomes" id="UP000475249">
    <property type="component" value="Unassembled WGS sequence"/>
</dbReference>
<dbReference type="AlphaFoldDB" id="A0A6L9EC07"/>
<proteinExistence type="predicted"/>
<organism evidence="1 2">
    <name type="scientific">Poritiphilus flavus</name>
    <dbReference type="NCBI Taxonomy" id="2697053"/>
    <lineage>
        <taxon>Bacteria</taxon>
        <taxon>Pseudomonadati</taxon>
        <taxon>Bacteroidota</taxon>
        <taxon>Flavobacteriia</taxon>
        <taxon>Flavobacteriales</taxon>
        <taxon>Flavobacteriaceae</taxon>
        <taxon>Poritiphilus</taxon>
    </lineage>
</organism>
<sequence length="307" mass="35688">MKYPILVFTVLFVLGTMNGQDSIKKVGQDSDQDDSFFNRITLRKSFQSKNDKAEPAVVTYSNAENKEESWILNAAVGVSILNNIEEGLTLSPYLEYHRNTLVDKEQDNFQTGLATEWQLRDMSRKKWTPILIASLKYNEDNTKDISSFQGNYYFTPLFKGKAKNPEFFYIPNNISDFGKLFQFVYSPYLGLENENRFSTEMITDEGDIYRTYFRITANFSLFPGLKKLEKKFEFSIDWQYRYNIEENVEGLDKSDHNYFSASFNYILFTAQEGKRSAKVGVDYVNGDDPSRNFEEQSFFAVSLKINL</sequence>